<proteinExistence type="predicted"/>
<evidence type="ECO:0000313" key="2">
    <source>
        <dbReference type="EMBL" id="KAK3021253.1"/>
    </source>
</evidence>
<reference evidence="2" key="1">
    <citation type="submission" date="2022-12" db="EMBL/GenBank/DDBJ databases">
        <title>Draft genome assemblies for two species of Escallonia (Escalloniales).</title>
        <authorList>
            <person name="Chanderbali A."/>
            <person name="Dervinis C."/>
            <person name="Anghel I."/>
            <person name="Soltis D."/>
            <person name="Soltis P."/>
            <person name="Zapata F."/>
        </authorList>
    </citation>
    <scope>NUCLEOTIDE SEQUENCE</scope>
    <source>
        <strain evidence="2">UCBG64.0493</strain>
        <tissue evidence="2">Leaf</tissue>
    </source>
</reference>
<gene>
    <name evidence="2" type="ORF">RJ639_047525</name>
</gene>
<protein>
    <submittedName>
        <fullName evidence="2">Uncharacterized protein</fullName>
    </submittedName>
</protein>
<keyword evidence="3" id="KW-1185">Reference proteome</keyword>
<name>A0AA89AZY7_9ASTE</name>
<feature type="region of interest" description="Disordered" evidence="1">
    <location>
        <begin position="130"/>
        <end position="149"/>
    </location>
</feature>
<sequence length="149" mass="17099">MESDELKPIPGPGRDGLSVYICIAIDGKNFKSQIDSPSQCIILEFCKHEAFKGEIKYGHFKRQRDNTSTAFCVSVFDHWETFPDDPLDKSVVLRLLEHASVQHLAQEFVVKTRHKRILYLHLSARASRVYQERNGKTKNNNIGHPGLRH</sequence>
<evidence type="ECO:0000256" key="1">
    <source>
        <dbReference type="SAM" id="MobiDB-lite"/>
    </source>
</evidence>
<evidence type="ECO:0000313" key="3">
    <source>
        <dbReference type="Proteomes" id="UP001188597"/>
    </source>
</evidence>
<dbReference type="EMBL" id="JAVXUP010000769">
    <property type="protein sequence ID" value="KAK3021253.1"/>
    <property type="molecule type" value="Genomic_DNA"/>
</dbReference>
<accession>A0AA89AZY7</accession>
<organism evidence="2 3">
    <name type="scientific">Escallonia herrerae</name>
    <dbReference type="NCBI Taxonomy" id="1293975"/>
    <lineage>
        <taxon>Eukaryota</taxon>
        <taxon>Viridiplantae</taxon>
        <taxon>Streptophyta</taxon>
        <taxon>Embryophyta</taxon>
        <taxon>Tracheophyta</taxon>
        <taxon>Spermatophyta</taxon>
        <taxon>Magnoliopsida</taxon>
        <taxon>eudicotyledons</taxon>
        <taxon>Gunneridae</taxon>
        <taxon>Pentapetalae</taxon>
        <taxon>asterids</taxon>
        <taxon>campanulids</taxon>
        <taxon>Escalloniales</taxon>
        <taxon>Escalloniaceae</taxon>
        <taxon>Escallonia</taxon>
    </lineage>
</organism>
<dbReference type="Proteomes" id="UP001188597">
    <property type="component" value="Unassembled WGS sequence"/>
</dbReference>
<comment type="caution">
    <text evidence="2">The sequence shown here is derived from an EMBL/GenBank/DDBJ whole genome shotgun (WGS) entry which is preliminary data.</text>
</comment>
<dbReference type="AlphaFoldDB" id="A0AA89AZY7"/>